<dbReference type="EMBL" id="CAEQ01001286">
    <property type="protein sequence ID" value="CCD13792.1"/>
    <property type="molecule type" value="Genomic_DNA"/>
</dbReference>
<sequence>MKEQGTTSWSSARRPRRKRFLPQRYQVRRPLAPHAATKQGTSRAAGWAPACVEVPVLLVSIHSTVPRPLGTLLLRLSALRAAYHSIFAHSSCTTLTGLGWVTLLCRLSRHPNILTLLVSFPLRRHHYQ</sequence>
<accession>F9W999</accession>
<protein>
    <submittedName>
        <fullName evidence="1">Uncharacterized protein</fullName>
    </submittedName>
</protein>
<reference evidence="2" key="1">
    <citation type="submission" date="2011-07" db="EMBL/GenBank/DDBJ databases">
        <title>Divergent evolution of antigenic variation in African trypanosomes.</title>
        <authorList>
            <person name="Jackson A.P."/>
            <person name="Berry A."/>
            <person name="Allison H.C."/>
            <person name="Burton P."/>
            <person name="Anderson J."/>
            <person name="Aslett M."/>
            <person name="Brown R."/>
            <person name="Corton N."/>
            <person name="Harris D."/>
            <person name="Hauser H."/>
            <person name="Gamble J."/>
            <person name="Gilderthorp R."/>
            <person name="McQuillan J."/>
            <person name="Quail M.A."/>
            <person name="Sanders M."/>
            <person name="Van Tonder A."/>
            <person name="Ginger M.L."/>
            <person name="Donelson J.E."/>
            <person name="Field M.C."/>
            <person name="Barry J.D."/>
            <person name="Berriman M."/>
            <person name="Hertz-Fowler C."/>
        </authorList>
    </citation>
    <scope>NUCLEOTIDE SEQUENCE [LARGE SCALE GENOMIC DNA]</scope>
    <source>
        <strain evidence="2">IL3000</strain>
    </source>
</reference>
<organism evidence="1 2">
    <name type="scientific">Trypanosoma congolense (strain IL3000)</name>
    <dbReference type="NCBI Taxonomy" id="1068625"/>
    <lineage>
        <taxon>Eukaryota</taxon>
        <taxon>Discoba</taxon>
        <taxon>Euglenozoa</taxon>
        <taxon>Kinetoplastea</taxon>
        <taxon>Metakinetoplastina</taxon>
        <taxon>Trypanosomatida</taxon>
        <taxon>Trypanosomatidae</taxon>
        <taxon>Trypanosoma</taxon>
        <taxon>Nannomonas</taxon>
    </lineage>
</organism>
<evidence type="ECO:0000313" key="2">
    <source>
        <dbReference type="Proteomes" id="UP000000702"/>
    </source>
</evidence>
<keyword evidence="2" id="KW-1185">Reference proteome</keyword>
<name>F9W999_TRYCI</name>
<comment type="caution">
    <text evidence="1">The sequence shown here is derived from an EMBL/GenBank/DDBJ whole genome shotgun (WGS) entry which is preliminary data.</text>
</comment>
<gene>
    <name evidence="1" type="ORF">TCIL3000_0_44920</name>
</gene>
<proteinExistence type="predicted"/>
<dbReference type="AlphaFoldDB" id="F9W999"/>
<reference evidence="1 2" key="2">
    <citation type="journal article" date="2012" name="Proc. Natl. Acad. Sci. U.S.A.">
        <title>Antigenic diversity is generated by distinct evolutionary mechanisms in African trypanosome species.</title>
        <authorList>
            <person name="Jackson A.P."/>
            <person name="Berry A."/>
            <person name="Aslett M."/>
            <person name="Allison H.C."/>
            <person name="Burton P."/>
            <person name="Vavrova-Anderson J."/>
            <person name="Brown R."/>
            <person name="Browne H."/>
            <person name="Corton N."/>
            <person name="Hauser H."/>
            <person name="Gamble J."/>
            <person name="Gilderthorp R."/>
            <person name="Marcello L."/>
            <person name="McQuillan J."/>
            <person name="Otto T.D."/>
            <person name="Quail M.A."/>
            <person name="Sanders M.J."/>
            <person name="van Tonder A."/>
            <person name="Ginger M.L."/>
            <person name="Field M.C."/>
            <person name="Barry J.D."/>
            <person name="Hertz-Fowler C."/>
            <person name="Berriman M."/>
        </authorList>
    </citation>
    <scope>NUCLEOTIDE SEQUENCE [LARGE SCALE GENOMIC DNA]</scope>
    <source>
        <strain evidence="1 2">IL3000</strain>
    </source>
</reference>
<dbReference type="Proteomes" id="UP000000702">
    <property type="component" value="Unassembled WGS sequence"/>
</dbReference>
<evidence type="ECO:0000313" key="1">
    <source>
        <dbReference type="EMBL" id="CCD13792.1"/>
    </source>
</evidence>